<feature type="transmembrane region" description="Helical" evidence="6">
    <location>
        <begin position="12"/>
        <end position="31"/>
    </location>
</feature>
<comment type="subcellular location">
    <subcellularLocation>
        <location evidence="1">Cell membrane</location>
        <topology evidence="1">Multi-pass membrane protein</topology>
    </subcellularLocation>
</comment>
<proteinExistence type="predicted"/>
<evidence type="ECO:0000256" key="1">
    <source>
        <dbReference type="ARBA" id="ARBA00004651"/>
    </source>
</evidence>
<dbReference type="Pfam" id="PF01810">
    <property type="entry name" value="LysE"/>
    <property type="match status" value="1"/>
</dbReference>
<dbReference type="RefSeq" id="WP_069295179.1">
    <property type="nucleotide sequence ID" value="NZ_MCRI01000003.1"/>
</dbReference>
<keyword evidence="8" id="KW-1185">Reference proteome</keyword>
<keyword evidence="5 6" id="KW-0472">Membrane</keyword>
<dbReference type="EMBL" id="MCRI01000003">
    <property type="protein sequence ID" value="ODN67805.1"/>
    <property type="molecule type" value="Genomic_DNA"/>
</dbReference>
<reference evidence="7 8" key="1">
    <citation type="submission" date="2016-07" db="EMBL/GenBank/DDBJ databases">
        <title>Draft Genome Sequence of Methylophaga muralis Bur 1.</title>
        <authorList>
            <person name="Vasilenko O.V."/>
            <person name="Doronina N.V."/>
            <person name="Shmareva M.N."/>
            <person name="Tarlachkov S.V."/>
            <person name="Mustakhimov I."/>
            <person name="Trotsenko Y.A."/>
        </authorList>
    </citation>
    <scope>NUCLEOTIDE SEQUENCE [LARGE SCALE GENOMIC DNA]</scope>
    <source>
        <strain evidence="7 8">Bur 1</strain>
    </source>
</reference>
<dbReference type="PANTHER" id="PTHR30086">
    <property type="entry name" value="ARGININE EXPORTER PROTEIN ARGO"/>
    <property type="match status" value="1"/>
</dbReference>
<keyword evidence="4 6" id="KW-1133">Transmembrane helix</keyword>
<dbReference type="AlphaFoldDB" id="A0A1E3GV27"/>
<feature type="transmembrane region" description="Helical" evidence="6">
    <location>
        <begin position="153"/>
        <end position="172"/>
    </location>
</feature>
<evidence type="ECO:0000256" key="5">
    <source>
        <dbReference type="ARBA" id="ARBA00023136"/>
    </source>
</evidence>
<dbReference type="GO" id="GO:0005886">
    <property type="term" value="C:plasma membrane"/>
    <property type="evidence" value="ECO:0007669"/>
    <property type="project" value="UniProtKB-SubCell"/>
</dbReference>
<gene>
    <name evidence="7" type="ORF">A9E74_00641</name>
</gene>
<protein>
    <submittedName>
        <fullName evidence="7">Leucine export protein LeuE</fullName>
    </submittedName>
</protein>
<evidence type="ECO:0000256" key="3">
    <source>
        <dbReference type="ARBA" id="ARBA00022692"/>
    </source>
</evidence>
<keyword evidence="3 6" id="KW-0812">Transmembrane</keyword>
<feature type="transmembrane region" description="Helical" evidence="6">
    <location>
        <begin position="43"/>
        <end position="63"/>
    </location>
</feature>
<feature type="transmembrane region" description="Helical" evidence="6">
    <location>
        <begin position="75"/>
        <end position="96"/>
    </location>
</feature>
<dbReference type="Proteomes" id="UP000094379">
    <property type="component" value="Unassembled WGS sequence"/>
</dbReference>
<evidence type="ECO:0000313" key="8">
    <source>
        <dbReference type="Proteomes" id="UP000094379"/>
    </source>
</evidence>
<evidence type="ECO:0000313" key="7">
    <source>
        <dbReference type="EMBL" id="ODN67805.1"/>
    </source>
</evidence>
<feature type="transmembrane region" description="Helical" evidence="6">
    <location>
        <begin position="117"/>
        <end position="141"/>
    </location>
</feature>
<dbReference type="InterPro" id="IPR001123">
    <property type="entry name" value="LeuE-type"/>
</dbReference>
<evidence type="ECO:0000256" key="4">
    <source>
        <dbReference type="ARBA" id="ARBA00022989"/>
    </source>
</evidence>
<sequence length="212" mass="23312">MELTLTLPTLLALFISLAVLAAIPGISVLVVSSRAAAYGFTHGVATTFGIVLVDILFISIALYGMTLLLPWLGKWAVLIRLLAAVYLFWLAWRLWCFSDPKKPFSDIEYSASLSSSFLLGVVVTLADHKAILFYMGFFPALMDLSLLTLNDTVVIFLLTFLAVGGVKMSYAYLSAKSAKSFIINRASQFNKFAAILISLVALIMLLSLWWNL</sequence>
<dbReference type="PANTHER" id="PTHR30086:SF20">
    <property type="entry name" value="ARGININE EXPORTER PROTEIN ARGO-RELATED"/>
    <property type="match status" value="1"/>
</dbReference>
<dbReference type="GO" id="GO:0015171">
    <property type="term" value="F:amino acid transmembrane transporter activity"/>
    <property type="evidence" value="ECO:0007669"/>
    <property type="project" value="TreeGrafter"/>
</dbReference>
<evidence type="ECO:0000256" key="2">
    <source>
        <dbReference type="ARBA" id="ARBA00022475"/>
    </source>
</evidence>
<name>A0A1E3GV27_9GAMM</name>
<accession>A0A1E3GV27</accession>
<organism evidence="7 8">
    <name type="scientific">Methylophaga muralis</name>
    <dbReference type="NCBI Taxonomy" id="291169"/>
    <lineage>
        <taxon>Bacteria</taxon>
        <taxon>Pseudomonadati</taxon>
        <taxon>Pseudomonadota</taxon>
        <taxon>Gammaproteobacteria</taxon>
        <taxon>Thiotrichales</taxon>
        <taxon>Piscirickettsiaceae</taxon>
        <taxon>Methylophaga</taxon>
    </lineage>
</organism>
<comment type="caution">
    <text evidence="7">The sequence shown here is derived from an EMBL/GenBank/DDBJ whole genome shotgun (WGS) entry which is preliminary data.</text>
</comment>
<evidence type="ECO:0000256" key="6">
    <source>
        <dbReference type="SAM" id="Phobius"/>
    </source>
</evidence>
<keyword evidence="2" id="KW-1003">Cell membrane</keyword>
<feature type="transmembrane region" description="Helical" evidence="6">
    <location>
        <begin position="192"/>
        <end position="210"/>
    </location>
</feature>